<dbReference type="PANTHER" id="PTHR46204:SF8">
    <property type="entry name" value="PROTEIN KINASE DOMAIN-CONTAINING PROTEIN"/>
    <property type="match status" value="1"/>
</dbReference>
<dbReference type="Gene3D" id="3.30.200.20">
    <property type="entry name" value="Phosphorylase Kinase, domain 1"/>
    <property type="match status" value="1"/>
</dbReference>
<name>A0A5N5LSX0_9ROSI</name>
<evidence type="ECO:0000256" key="7">
    <source>
        <dbReference type="ARBA" id="ARBA00023157"/>
    </source>
</evidence>
<dbReference type="Pfam" id="PF01476">
    <property type="entry name" value="LysM"/>
    <property type="match status" value="1"/>
</dbReference>
<evidence type="ECO:0000256" key="8">
    <source>
        <dbReference type="PROSITE-ProRule" id="PRU10141"/>
    </source>
</evidence>
<dbReference type="SMART" id="SM00257">
    <property type="entry name" value="LysM"/>
    <property type="match status" value="1"/>
</dbReference>
<evidence type="ECO:0000256" key="9">
    <source>
        <dbReference type="SAM" id="SignalP"/>
    </source>
</evidence>
<evidence type="ECO:0000259" key="10">
    <source>
        <dbReference type="PROSITE" id="PS51782"/>
    </source>
</evidence>
<comment type="subcellular location">
    <subcellularLocation>
        <location evidence="1">Cell membrane</location>
        <topology evidence="1">Single-pass membrane protein</topology>
    </subcellularLocation>
</comment>
<evidence type="ECO:0000256" key="1">
    <source>
        <dbReference type="ARBA" id="ARBA00004162"/>
    </source>
</evidence>
<evidence type="ECO:0000256" key="3">
    <source>
        <dbReference type="ARBA" id="ARBA00022692"/>
    </source>
</evidence>
<dbReference type="InterPro" id="IPR044812">
    <property type="entry name" value="CERK1/LYK3-like"/>
</dbReference>
<dbReference type="EMBL" id="VDCV01000008">
    <property type="protein sequence ID" value="KAB5545246.1"/>
    <property type="molecule type" value="Genomic_DNA"/>
</dbReference>
<accession>A0A5N5LSX0</accession>
<dbReference type="InterPro" id="IPR017441">
    <property type="entry name" value="Protein_kinase_ATP_BS"/>
</dbReference>
<dbReference type="SUPFAM" id="SSF56112">
    <property type="entry name" value="Protein kinase-like (PK-like)"/>
    <property type="match status" value="1"/>
</dbReference>
<dbReference type="PANTHER" id="PTHR46204">
    <property type="entry name" value="CHITIN ELICITOR RECEPTOR KINASE 1-RELATED"/>
    <property type="match status" value="1"/>
</dbReference>
<evidence type="ECO:0000313" key="12">
    <source>
        <dbReference type="Proteomes" id="UP000326939"/>
    </source>
</evidence>
<comment type="caution">
    <text evidence="11">The sequence shown here is derived from an EMBL/GenBank/DDBJ whole genome shotgun (WGS) entry which is preliminary data.</text>
</comment>
<evidence type="ECO:0000256" key="4">
    <source>
        <dbReference type="ARBA" id="ARBA00022729"/>
    </source>
</evidence>
<reference evidence="12" key="1">
    <citation type="journal article" date="2019" name="Gigascience">
        <title>De novo genome assembly of the endangered Acer yangbiense, a plant species with extremely small populations endemic to Yunnan Province, China.</title>
        <authorList>
            <person name="Yang J."/>
            <person name="Wariss H.M."/>
            <person name="Tao L."/>
            <person name="Zhang R."/>
            <person name="Yun Q."/>
            <person name="Hollingsworth P."/>
            <person name="Dao Z."/>
            <person name="Luo G."/>
            <person name="Guo H."/>
            <person name="Ma Y."/>
            <person name="Sun W."/>
        </authorList>
    </citation>
    <scope>NUCLEOTIDE SEQUENCE [LARGE SCALE GENOMIC DNA]</scope>
    <source>
        <strain evidence="12">cv. br00</strain>
    </source>
</reference>
<evidence type="ECO:0000256" key="2">
    <source>
        <dbReference type="ARBA" id="ARBA00022475"/>
    </source>
</evidence>
<dbReference type="InterPro" id="IPR011009">
    <property type="entry name" value="Kinase-like_dom_sf"/>
</dbReference>
<proteinExistence type="predicted"/>
<dbReference type="Gene3D" id="3.10.350.10">
    <property type="entry name" value="LysM domain"/>
    <property type="match status" value="1"/>
</dbReference>
<gene>
    <name evidence="11" type="ORF">DKX38_013358</name>
</gene>
<keyword evidence="3" id="KW-0812">Transmembrane</keyword>
<feature type="signal peptide" evidence="9">
    <location>
        <begin position="1"/>
        <end position="24"/>
    </location>
</feature>
<protein>
    <recommendedName>
        <fullName evidence="10">LysM domain-containing protein</fullName>
    </recommendedName>
</protein>
<feature type="chain" id="PRO_5024410046" description="LysM domain-containing protein" evidence="9">
    <location>
        <begin position="25"/>
        <end position="391"/>
    </location>
</feature>
<keyword evidence="8" id="KW-0547">Nucleotide-binding</keyword>
<keyword evidence="7" id="KW-1015">Disulfide bond</keyword>
<feature type="binding site" evidence="8">
    <location>
        <position position="296"/>
    </location>
    <ligand>
        <name>ATP</name>
        <dbReference type="ChEBI" id="CHEBI:30616"/>
    </ligand>
</feature>
<dbReference type="GO" id="GO:0045087">
    <property type="term" value="P:innate immune response"/>
    <property type="evidence" value="ECO:0007669"/>
    <property type="project" value="InterPro"/>
</dbReference>
<dbReference type="GO" id="GO:0005524">
    <property type="term" value="F:ATP binding"/>
    <property type="evidence" value="ECO:0007669"/>
    <property type="project" value="UniProtKB-UniRule"/>
</dbReference>
<keyword evidence="8" id="KW-0067">ATP-binding</keyword>
<feature type="domain" description="LysM" evidence="10">
    <location>
        <begin position="163"/>
        <end position="209"/>
    </location>
</feature>
<evidence type="ECO:0000313" key="11">
    <source>
        <dbReference type="EMBL" id="KAB5545246.1"/>
    </source>
</evidence>
<dbReference type="CDD" id="cd00118">
    <property type="entry name" value="LysM"/>
    <property type="match status" value="1"/>
</dbReference>
<dbReference type="Proteomes" id="UP000326939">
    <property type="component" value="Chromosome 8"/>
</dbReference>
<dbReference type="PROSITE" id="PS00107">
    <property type="entry name" value="PROTEIN_KINASE_ATP"/>
    <property type="match status" value="1"/>
</dbReference>
<keyword evidence="2" id="KW-1003">Cell membrane</keyword>
<dbReference type="GO" id="GO:0019199">
    <property type="term" value="F:transmembrane receptor protein kinase activity"/>
    <property type="evidence" value="ECO:0007669"/>
    <property type="project" value="InterPro"/>
</dbReference>
<evidence type="ECO:0000256" key="6">
    <source>
        <dbReference type="ARBA" id="ARBA00023136"/>
    </source>
</evidence>
<dbReference type="InterPro" id="IPR036779">
    <property type="entry name" value="LysM_dom_sf"/>
</dbReference>
<organism evidence="11 12">
    <name type="scientific">Salix brachista</name>
    <dbReference type="NCBI Taxonomy" id="2182728"/>
    <lineage>
        <taxon>Eukaryota</taxon>
        <taxon>Viridiplantae</taxon>
        <taxon>Streptophyta</taxon>
        <taxon>Embryophyta</taxon>
        <taxon>Tracheophyta</taxon>
        <taxon>Spermatophyta</taxon>
        <taxon>Magnoliopsida</taxon>
        <taxon>eudicotyledons</taxon>
        <taxon>Gunneridae</taxon>
        <taxon>Pentapetalae</taxon>
        <taxon>rosids</taxon>
        <taxon>fabids</taxon>
        <taxon>Malpighiales</taxon>
        <taxon>Salicaceae</taxon>
        <taxon>Saliceae</taxon>
        <taxon>Salix</taxon>
    </lineage>
</organism>
<dbReference type="AlphaFoldDB" id="A0A5N5LSX0"/>
<dbReference type="PROSITE" id="PS51782">
    <property type="entry name" value="LYSM"/>
    <property type="match status" value="1"/>
</dbReference>
<dbReference type="GO" id="GO:0005886">
    <property type="term" value="C:plasma membrane"/>
    <property type="evidence" value="ECO:0007669"/>
    <property type="project" value="UniProtKB-SubCell"/>
</dbReference>
<keyword evidence="4 9" id="KW-0732">Signal</keyword>
<evidence type="ECO:0000256" key="5">
    <source>
        <dbReference type="ARBA" id="ARBA00022989"/>
    </source>
</evidence>
<keyword evidence="12" id="KW-1185">Reference proteome</keyword>
<keyword evidence="6" id="KW-0472">Membrane</keyword>
<sequence>MAFHNFLPGLLITLLATLLAIVFPSDDYTNSQNMYPFTCSDSEVIRICNASLYHTNYDGLQKEQLASIYGVSPSRIISISSASRQDYLVTVPCSCKNINGTVGYFYDAIHNVSQGEMFFNVSAQISNGQAWWVEDEARLFNPGYNFSMHLLCGCTRSKSQIVVTYTVQLHDTLSDISSRLSSTVGGIQSMNINLIKNPSSINVDWVLFVPTGSILASTKGSGARKTDMDNNHQHTICSDNSFNHHIAFESEKPVIFSLEEIEEATKSFAKTKKIGEGGYGCVYHGFLRGQEVAVMKMRSNKSHEFFLELKVLCKIHHIMWLMEDDVSNPFRRMSMRTPKIAPKMALALANNDNKTQRDGIAYVSNLLENDYTGMEIVEAIDDDEASLDDDV</sequence>
<keyword evidence="5" id="KW-1133">Transmembrane helix</keyword>
<dbReference type="InterPro" id="IPR018392">
    <property type="entry name" value="LysM"/>
</dbReference>